<evidence type="ECO:0000313" key="4">
    <source>
        <dbReference type="Proteomes" id="UP001140076"/>
    </source>
</evidence>
<sequence length="364" mass="39431">MLLVIAVVHAHLFRVTTGAGGLTLDGTLDIAATAAVALFAENRGYPMFAALFGYGLAQIFRRRTEEGRDWPWTRRLVRRRGRWLIVIGVAHTALLFYGDIIAVYGLIAVCFAAALRFTDRRLLTHAFVWMAVGSLAYSAVENLVFGAAQESAGGQNPGPLLDAVFRLMTLPVMWPMMIAISVFPFLIGVWAERRRLLEEPERHRAFLVRVAAGGIGLAVLGGIPQALVNTEVWSVGPVAGAALFWVHVLTGYAGGFGYAAAIALVALRLGRRRGAVVSALAATGQRSMTAYLLQSVVWAALIPPYALNIAPHLSDAQAVGLGAAVWLGTVVVCDILRRTGFRQGPAEWFLRRMTYGRPARTPRT</sequence>
<reference evidence="3" key="1">
    <citation type="submission" date="2021-10" db="EMBL/GenBank/DDBJ databases">
        <title>Streptomonospora sp. nov., isolated from mangrove soil.</title>
        <authorList>
            <person name="Chen X."/>
            <person name="Ge X."/>
            <person name="Liu W."/>
        </authorList>
    </citation>
    <scope>NUCLEOTIDE SEQUENCE</scope>
    <source>
        <strain evidence="3">S1-112</strain>
    </source>
</reference>
<keyword evidence="1" id="KW-0472">Membrane</keyword>
<feature type="transmembrane region" description="Helical" evidence="1">
    <location>
        <begin position="168"/>
        <end position="191"/>
    </location>
</feature>
<accession>A0A9X3SGK4</accession>
<feature type="transmembrane region" description="Helical" evidence="1">
    <location>
        <begin position="243"/>
        <end position="267"/>
    </location>
</feature>
<evidence type="ECO:0000256" key="1">
    <source>
        <dbReference type="SAM" id="Phobius"/>
    </source>
</evidence>
<keyword evidence="1" id="KW-0812">Transmembrane</keyword>
<keyword evidence="4" id="KW-1185">Reference proteome</keyword>
<dbReference type="Pfam" id="PF04235">
    <property type="entry name" value="DUF418"/>
    <property type="match status" value="1"/>
</dbReference>
<evidence type="ECO:0000313" key="3">
    <source>
        <dbReference type="EMBL" id="MDA0566025.1"/>
    </source>
</evidence>
<evidence type="ECO:0000259" key="2">
    <source>
        <dbReference type="Pfam" id="PF04235"/>
    </source>
</evidence>
<dbReference type="PANTHER" id="PTHR30590:SF2">
    <property type="entry name" value="INNER MEMBRANE PROTEIN"/>
    <property type="match status" value="1"/>
</dbReference>
<feature type="transmembrane region" description="Helical" evidence="1">
    <location>
        <begin position="103"/>
        <end position="119"/>
    </location>
</feature>
<dbReference type="PANTHER" id="PTHR30590">
    <property type="entry name" value="INNER MEMBRANE PROTEIN"/>
    <property type="match status" value="1"/>
</dbReference>
<dbReference type="EMBL" id="JAJAQC010000029">
    <property type="protein sequence ID" value="MDA0566025.1"/>
    <property type="molecule type" value="Genomic_DNA"/>
</dbReference>
<dbReference type="InterPro" id="IPR052529">
    <property type="entry name" value="Bact_Transport_Assoc"/>
</dbReference>
<keyword evidence="1" id="KW-1133">Transmembrane helix</keyword>
<feature type="transmembrane region" description="Helical" evidence="1">
    <location>
        <begin position="126"/>
        <end position="148"/>
    </location>
</feature>
<protein>
    <submittedName>
        <fullName evidence="3">DUF418 domain-containing protein</fullName>
    </submittedName>
</protein>
<feature type="domain" description="DUF418" evidence="2">
    <location>
        <begin position="193"/>
        <end position="356"/>
    </location>
</feature>
<name>A0A9X3SGK4_9ACTN</name>
<comment type="caution">
    <text evidence="3">The sequence shown here is derived from an EMBL/GenBank/DDBJ whole genome shotgun (WGS) entry which is preliminary data.</text>
</comment>
<organism evidence="3 4">
    <name type="scientific">Streptomonospora mangrovi</name>
    <dbReference type="NCBI Taxonomy" id="2883123"/>
    <lineage>
        <taxon>Bacteria</taxon>
        <taxon>Bacillati</taxon>
        <taxon>Actinomycetota</taxon>
        <taxon>Actinomycetes</taxon>
        <taxon>Streptosporangiales</taxon>
        <taxon>Nocardiopsidaceae</taxon>
        <taxon>Streptomonospora</taxon>
    </lineage>
</organism>
<gene>
    <name evidence="3" type="ORF">LG943_17135</name>
</gene>
<dbReference type="InterPro" id="IPR007349">
    <property type="entry name" value="DUF418"/>
</dbReference>
<dbReference type="Proteomes" id="UP001140076">
    <property type="component" value="Unassembled WGS sequence"/>
</dbReference>
<dbReference type="AlphaFoldDB" id="A0A9X3SGK4"/>
<feature type="transmembrane region" description="Helical" evidence="1">
    <location>
        <begin position="203"/>
        <end position="223"/>
    </location>
</feature>
<proteinExistence type="predicted"/>